<dbReference type="InParanoid" id="G4ZSW6"/>
<reference evidence="1 2" key="1">
    <citation type="journal article" date="2006" name="Science">
        <title>Phytophthora genome sequences uncover evolutionary origins and mechanisms of pathogenesis.</title>
        <authorList>
            <person name="Tyler B.M."/>
            <person name="Tripathy S."/>
            <person name="Zhang X."/>
            <person name="Dehal P."/>
            <person name="Jiang R.H."/>
            <person name="Aerts A."/>
            <person name="Arredondo F.D."/>
            <person name="Baxter L."/>
            <person name="Bensasson D."/>
            <person name="Beynon J.L."/>
            <person name="Chapman J."/>
            <person name="Damasceno C.M."/>
            <person name="Dorrance A.E."/>
            <person name="Dou D."/>
            <person name="Dickerman A.W."/>
            <person name="Dubchak I.L."/>
            <person name="Garbelotto M."/>
            <person name="Gijzen M."/>
            <person name="Gordon S.G."/>
            <person name="Govers F."/>
            <person name="Grunwald N.J."/>
            <person name="Huang W."/>
            <person name="Ivors K.L."/>
            <person name="Jones R.W."/>
            <person name="Kamoun S."/>
            <person name="Krampis K."/>
            <person name="Lamour K.H."/>
            <person name="Lee M.K."/>
            <person name="McDonald W.H."/>
            <person name="Medina M."/>
            <person name="Meijer H.J."/>
            <person name="Nordberg E.K."/>
            <person name="Maclean D.J."/>
            <person name="Ospina-Giraldo M.D."/>
            <person name="Morris P.F."/>
            <person name="Phuntumart V."/>
            <person name="Putnam N.H."/>
            <person name="Rash S."/>
            <person name="Rose J.K."/>
            <person name="Sakihama Y."/>
            <person name="Salamov A.A."/>
            <person name="Savidor A."/>
            <person name="Scheuring C.F."/>
            <person name="Smith B.M."/>
            <person name="Sobral B.W."/>
            <person name="Terry A."/>
            <person name="Torto-Alalibo T.A."/>
            <person name="Win J."/>
            <person name="Xu Z."/>
            <person name="Zhang H."/>
            <person name="Grigoriev I.V."/>
            <person name="Rokhsar D.S."/>
            <person name="Boore J.L."/>
        </authorList>
    </citation>
    <scope>NUCLEOTIDE SEQUENCE [LARGE SCALE GENOMIC DNA]</scope>
    <source>
        <strain evidence="1 2">P6497</strain>
    </source>
</reference>
<gene>
    <name evidence="1" type="ORF">PHYSODRAFT_302818</name>
</gene>
<dbReference type="KEGG" id="psoj:PHYSODRAFT_302818"/>
<keyword evidence="2" id="KW-1185">Reference proteome</keyword>
<sequence>MIAVRECWVTKTENIVNRKLLGLARIYFIEQLDLKAGNYGRGSGATRRGSVGGCATEPLSCPGVKYAELATIWLRQCSSWSYAAISGWGDADNATFTLLHDCRCRALSGPFALMNEVNVVVPDHGVWALELADPTNRFVPDRVAMPTRAFSEKSRRLQSVKLAIAICQSGAALTNLLKPIGGNIRSLSIAVLEPYQPVTVDLNALAGACANLRSICLNRINVTANTSSEAPAVGSRRIATMAQWGFLRPWGQVLATNNVRMRYTPCIRCADSNVFVKVEWLSTKIKGINRWETRSLRTTFEVMIPANEEDQRRVREAIELFTMLTAVDNKVFKKLVAQ</sequence>
<name>G4ZSW6_PHYSP</name>
<organism evidence="1 2">
    <name type="scientific">Phytophthora sojae (strain P6497)</name>
    <name type="common">Soybean stem and root rot agent</name>
    <name type="synonym">Phytophthora megasperma f. sp. glycines</name>
    <dbReference type="NCBI Taxonomy" id="1094619"/>
    <lineage>
        <taxon>Eukaryota</taxon>
        <taxon>Sar</taxon>
        <taxon>Stramenopiles</taxon>
        <taxon>Oomycota</taxon>
        <taxon>Peronosporomycetes</taxon>
        <taxon>Peronosporales</taxon>
        <taxon>Peronosporaceae</taxon>
        <taxon>Phytophthora</taxon>
    </lineage>
</organism>
<dbReference type="GeneID" id="20642176"/>
<dbReference type="AlphaFoldDB" id="G4ZSW6"/>
<dbReference type="EMBL" id="JH159156">
    <property type="protein sequence ID" value="EGZ13051.1"/>
    <property type="molecule type" value="Genomic_DNA"/>
</dbReference>
<accession>G4ZSW6</accession>
<dbReference type="RefSeq" id="XP_009530480.1">
    <property type="nucleotide sequence ID" value="XM_009532185.1"/>
</dbReference>
<proteinExistence type="predicted"/>
<evidence type="ECO:0000313" key="2">
    <source>
        <dbReference type="Proteomes" id="UP000002640"/>
    </source>
</evidence>
<dbReference type="Proteomes" id="UP000002640">
    <property type="component" value="Unassembled WGS sequence"/>
</dbReference>
<protein>
    <submittedName>
        <fullName evidence="1">Uncharacterized protein</fullName>
    </submittedName>
</protein>
<evidence type="ECO:0000313" key="1">
    <source>
        <dbReference type="EMBL" id="EGZ13051.1"/>
    </source>
</evidence>